<dbReference type="AlphaFoldDB" id="A0A4R7BX58"/>
<dbReference type="SUPFAM" id="SSF51206">
    <property type="entry name" value="cAMP-binding domain-like"/>
    <property type="match status" value="1"/>
</dbReference>
<keyword evidence="6" id="KW-1185">Reference proteome</keyword>
<dbReference type="GO" id="GO:0003677">
    <property type="term" value="F:DNA binding"/>
    <property type="evidence" value="ECO:0007669"/>
    <property type="project" value="UniProtKB-KW"/>
</dbReference>
<name>A0A4R7BX58_9HYPH</name>
<gene>
    <name evidence="5" type="ORF">EV668_2932</name>
</gene>
<keyword evidence="2" id="KW-0238">DNA-binding</keyword>
<dbReference type="Gene3D" id="1.10.10.10">
    <property type="entry name" value="Winged helix-like DNA-binding domain superfamily/Winged helix DNA-binding domain"/>
    <property type="match status" value="1"/>
</dbReference>
<evidence type="ECO:0000313" key="5">
    <source>
        <dbReference type="EMBL" id="TDR90093.1"/>
    </source>
</evidence>
<keyword evidence="3" id="KW-0804">Transcription</keyword>
<evidence type="ECO:0000259" key="4">
    <source>
        <dbReference type="PROSITE" id="PS51063"/>
    </source>
</evidence>
<dbReference type="Proteomes" id="UP000295122">
    <property type="component" value="Unassembled WGS sequence"/>
</dbReference>
<dbReference type="Gene3D" id="2.60.120.10">
    <property type="entry name" value="Jelly Rolls"/>
    <property type="match status" value="1"/>
</dbReference>
<dbReference type="InterPro" id="IPR014710">
    <property type="entry name" value="RmlC-like_jellyroll"/>
</dbReference>
<dbReference type="CDD" id="cd00038">
    <property type="entry name" value="CAP_ED"/>
    <property type="match status" value="1"/>
</dbReference>
<evidence type="ECO:0000256" key="3">
    <source>
        <dbReference type="ARBA" id="ARBA00023163"/>
    </source>
</evidence>
<evidence type="ECO:0000256" key="1">
    <source>
        <dbReference type="ARBA" id="ARBA00023015"/>
    </source>
</evidence>
<dbReference type="Pfam" id="PF13545">
    <property type="entry name" value="HTH_Crp_2"/>
    <property type="match status" value="1"/>
</dbReference>
<dbReference type="InterPro" id="IPR018490">
    <property type="entry name" value="cNMP-bd_dom_sf"/>
</dbReference>
<proteinExistence type="predicted"/>
<dbReference type="InterPro" id="IPR012318">
    <property type="entry name" value="HTH_CRP"/>
</dbReference>
<dbReference type="SMART" id="SM00419">
    <property type="entry name" value="HTH_CRP"/>
    <property type="match status" value="1"/>
</dbReference>
<comment type="caution">
    <text evidence="5">The sequence shown here is derived from an EMBL/GenBank/DDBJ whole genome shotgun (WGS) entry which is preliminary data.</text>
</comment>
<evidence type="ECO:0000313" key="6">
    <source>
        <dbReference type="Proteomes" id="UP000295122"/>
    </source>
</evidence>
<dbReference type="EMBL" id="SNZR01000013">
    <property type="protein sequence ID" value="TDR90093.1"/>
    <property type="molecule type" value="Genomic_DNA"/>
</dbReference>
<dbReference type="RefSeq" id="WP_245513187.1">
    <property type="nucleotide sequence ID" value="NZ_SNZR01000013.1"/>
</dbReference>
<dbReference type="InterPro" id="IPR000595">
    <property type="entry name" value="cNMP-bd_dom"/>
</dbReference>
<dbReference type="SUPFAM" id="SSF46785">
    <property type="entry name" value="Winged helix' DNA-binding domain"/>
    <property type="match status" value="1"/>
</dbReference>
<evidence type="ECO:0000256" key="2">
    <source>
        <dbReference type="ARBA" id="ARBA00023125"/>
    </source>
</evidence>
<dbReference type="InterPro" id="IPR036388">
    <property type="entry name" value="WH-like_DNA-bd_sf"/>
</dbReference>
<sequence>MGIRVLLGRESRNVPLLRRVETVAALSAEEREALLRVPMSVRDLPPRTDILCEGERPETCCVVLSGYAIRYKIGAEGDRHIIAFHVPGDIPDLQSLHLAVMDHTLASLTGMTAGLIAHRDLHDLNLRYPRLAGALWRLTLVDAAVFREWIVNLGHRDALSRTAHFLCEMHTRLASVGLGNGDAIELPISQTDLADALGVSAVHMNRTLQELRARKLIESNGRMIMARDWSALAALGEFDPAYLHITPHERADPA</sequence>
<accession>A0A4R7BX58</accession>
<protein>
    <submittedName>
        <fullName evidence="5">CRP-like cAMP-binding protein</fullName>
    </submittedName>
</protein>
<dbReference type="InterPro" id="IPR036390">
    <property type="entry name" value="WH_DNA-bd_sf"/>
</dbReference>
<dbReference type="GO" id="GO:0006355">
    <property type="term" value="P:regulation of DNA-templated transcription"/>
    <property type="evidence" value="ECO:0007669"/>
    <property type="project" value="InterPro"/>
</dbReference>
<keyword evidence="1" id="KW-0805">Transcription regulation</keyword>
<organism evidence="5 6">
    <name type="scientific">Enterovirga rhinocerotis</name>
    <dbReference type="NCBI Taxonomy" id="1339210"/>
    <lineage>
        <taxon>Bacteria</taxon>
        <taxon>Pseudomonadati</taxon>
        <taxon>Pseudomonadota</taxon>
        <taxon>Alphaproteobacteria</taxon>
        <taxon>Hyphomicrobiales</taxon>
        <taxon>Methylobacteriaceae</taxon>
        <taxon>Enterovirga</taxon>
    </lineage>
</organism>
<dbReference type="PROSITE" id="PS51063">
    <property type="entry name" value="HTH_CRP_2"/>
    <property type="match status" value="1"/>
</dbReference>
<reference evidence="5 6" key="1">
    <citation type="submission" date="2019-03" db="EMBL/GenBank/DDBJ databases">
        <title>Genomic Encyclopedia of Type Strains, Phase IV (KMG-IV): sequencing the most valuable type-strain genomes for metagenomic binning, comparative biology and taxonomic classification.</title>
        <authorList>
            <person name="Goeker M."/>
        </authorList>
    </citation>
    <scope>NUCLEOTIDE SEQUENCE [LARGE SCALE GENOMIC DNA]</scope>
    <source>
        <strain evidence="5 6">DSM 25903</strain>
    </source>
</reference>
<feature type="domain" description="HTH crp-type" evidence="4">
    <location>
        <begin position="156"/>
        <end position="230"/>
    </location>
</feature>
<dbReference type="Pfam" id="PF00027">
    <property type="entry name" value="cNMP_binding"/>
    <property type="match status" value="1"/>
</dbReference>